<gene>
    <name evidence="1" type="ORF">SNEC2469_LOCUS34437</name>
</gene>
<keyword evidence="2" id="KW-1185">Reference proteome</keyword>
<dbReference type="AlphaFoldDB" id="A0A813CBN5"/>
<proteinExistence type="predicted"/>
<dbReference type="Proteomes" id="UP000601435">
    <property type="component" value="Unassembled WGS sequence"/>
</dbReference>
<feature type="non-terminal residue" evidence="1">
    <location>
        <position position="721"/>
    </location>
</feature>
<protein>
    <submittedName>
        <fullName evidence="1">Uncharacterized protein</fullName>
    </submittedName>
</protein>
<dbReference type="EMBL" id="CAJNJA010095097">
    <property type="protein sequence ID" value="CAE7941863.1"/>
    <property type="molecule type" value="Genomic_DNA"/>
</dbReference>
<reference evidence="1" key="1">
    <citation type="submission" date="2021-02" db="EMBL/GenBank/DDBJ databases">
        <authorList>
            <person name="Dougan E. K."/>
            <person name="Rhodes N."/>
            <person name="Thang M."/>
            <person name="Chan C."/>
        </authorList>
    </citation>
    <scope>NUCLEOTIDE SEQUENCE</scope>
</reference>
<accession>A0A813CBN5</accession>
<evidence type="ECO:0000313" key="1">
    <source>
        <dbReference type="EMBL" id="CAE7941863.1"/>
    </source>
</evidence>
<comment type="caution">
    <text evidence="1">The sequence shown here is derived from an EMBL/GenBank/DDBJ whole genome shotgun (WGS) entry which is preliminary data.</text>
</comment>
<dbReference type="OrthoDB" id="434975at2759"/>
<sequence>SPKTPHQGQLTILVKYVKFQGYYIMEDYNVNPRITVSLSQETTGTDRNWVDIKRWDPRGVFKKDAVSVTQQGAFGGVILFERTMKKKTYGGGKELGQWIRHGDGQGYVPGEGKESGKWEWNKTWGLQHSPPDLRVHPDFVQNESRRNTIDMTGVRLIVSQLLQRCLLNMSNRQALLIADSIFNRAGAVPGIAQAVLVKASNADFGVYADKRTWLCEHGLAQILEKLTTAHPYVDVTKEIVLEHERQVSCNGGNINLFASSYMKEKLNLSAMGISDPYVKDNKVLFIRYIRAGDGQRCTQAVAVDPDGSVTPDSEVKMDLLATEGPSDEELVPGKRLYLTYEGAKKHNLNSAEKTCFKRISTSTIGDKTRTVVHLELPNVLDSLDIPKEISVDLVDIWEWERIPLKQVYLDGAKVKVKKVSTTALKTSVDVELLERREVTLNPEHIQVKLDLRVPAGQSQQVLAPGTRVHLTNEGARKHNVAATEKALVQKAFNDEQKTIVHLQLPDKKDESGVSKEIQVDLVDITAKEWESVPSKQVYLTSQGAQKLDISGSTVSRVTVTVKKVSTTSNQKTDMLVELLVPKEKTVDPADLQVKLDPSAEQGEEGPRHTKAVALGCLVQQVWGSGAVCVLSLRRMTLLIDRKQTSGPKLQGICFVLCGLQEFAPGRRVYLSYESARKHNVDSNDKTYVKKVAAAKDNKNKTMVYLELPDEKEVAVEPVEIQ</sequence>
<organism evidence="1 2">
    <name type="scientific">Symbiodinium necroappetens</name>
    <dbReference type="NCBI Taxonomy" id="1628268"/>
    <lineage>
        <taxon>Eukaryota</taxon>
        <taxon>Sar</taxon>
        <taxon>Alveolata</taxon>
        <taxon>Dinophyceae</taxon>
        <taxon>Suessiales</taxon>
        <taxon>Symbiodiniaceae</taxon>
        <taxon>Symbiodinium</taxon>
    </lineage>
</organism>
<name>A0A813CBN5_9DINO</name>
<feature type="non-terminal residue" evidence="1">
    <location>
        <position position="1"/>
    </location>
</feature>
<evidence type="ECO:0000313" key="2">
    <source>
        <dbReference type="Proteomes" id="UP000601435"/>
    </source>
</evidence>